<organism evidence="2 3">
    <name type="scientific">Brassica cretica</name>
    <name type="common">Mustard</name>
    <dbReference type="NCBI Taxonomy" id="69181"/>
    <lineage>
        <taxon>Eukaryota</taxon>
        <taxon>Viridiplantae</taxon>
        <taxon>Streptophyta</taxon>
        <taxon>Embryophyta</taxon>
        <taxon>Tracheophyta</taxon>
        <taxon>Spermatophyta</taxon>
        <taxon>Magnoliopsida</taxon>
        <taxon>eudicotyledons</taxon>
        <taxon>Gunneridae</taxon>
        <taxon>Pentapetalae</taxon>
        <taxon>rosids</taxon>
        <taxon>malvids</taxon>
        <taxon>Brassicales</taxon>
        <taxon>Brassicaceae</taxon>
        <taxon>Brassiceae</taxon>
        <taxon>Brassica</taxon>
    </lineage>
</organism>
<evidence type="ECO:0000313" key="3">
    <source>
        <dbReference type="Proteomes" id="UP000712281"/>
    </source>
</evidence>
<protein>
    <submittedName>
        <fullName evidence="2">Uncharacterized protein</fullName>
    </submittedName>
</protein>
<dbReference type="AlphaFoldDB" id="A0A8S9JB54"/>
<feature type="region of interest" description="Disordered" evidence="1">
    <location>
        <begin position="1"/>
        <end position="47"/>
    </location>
</feature>
<gene>
    <name evidence="2" type="ORF">F2Q68_00005411</name>
</gene>
<sequence length="91" mass="10009">MGTTYDTRSRPNEGSTGRCRGVRHPLQTNTSSTTLESWSDQDGARSVTRAQFEDVKLAFRAMSRSGVRHPLQAQLLVDNSLEAERPGGETS</sequence>
<dbReference type="Proteomes" id="UP000712281">
    <property type="component" value="Unassembled WGS sequence"/>
</dbReference>
<name>A0A8S9JB54_BRACR</name>
<dbReference type="EMBL" id="QGKW02001660">
    <property type="protein sequence ID" value="KAF2578763.1"/>
    <property type="molecule type" value="Genomic_DNA"/>
</dbReference>
<proteinExistence type="predicted"/>
<comment type="caution">
    <text evidence="2">The sequence shown here is derived from an EMBL/GenBank/DDBJ whole genome shotgun (WGS) entry which is preliminary data.</text>
</comment>
<reference evidence="2" key="1">
    <citation type="submission" date="2019-12" db="EMBL/GenBank/DDBJ databases">
        <title>Genome sequencing and annotation of Brassica cretica.</title>
        <authorList>
            <person name="Studholme D.J."/>
            <person name="Sarris P.F."/>
        </authorList>
    </citation>
    <scope>NUCLEOTIDE SEQUENCE</scope>
    <source>
        <strain evidence="2">PFS-001/15</strain>
        <tissue evidence="2">Leaf</tissue>
    </source>
</reference>
<accession>A0A8S9JB54</accession>
<evidence type="ECO:0000313" key="2">
    <source>
        <dbReference type="EMBL" id="KAF2578763.1"/>
    </source>
</evidence>
<feature type="compositionally biased region" description="Polar residues" evidence="1">
    <location>
        <begin position="26"/>
        <end position="40"/>
    </location>
</feature>
<evidence type="ECO:0000256" key="1">
    <source>
        <dbReference type="SAM" id="MobiDB-lite"/>
    </source>
</evidence>